<dbReference type="Gene3D" id="3.20.20.70">
    <property type="entry name" value="Aldolase class I"/>
    <property type="match status" value="1"/>
</dbReference>
<feature type="binding site" evidence="12 15">
    <location>
        <position position="49"/>
    </location>
    <ligand>
        <name>pyruvate</name>
        <dbReference type="ChEBI" id="CHEBI:15361"/>
    </ligand>
</feature>
<proteinExistence type="inferred from homology"/>
<keyword evidence="9 12" id="KW-0456">Lyase</keyword>
<evidence type="ECO:0000256" key="1">
    <source>
        <dbReference type="ARBA" id="ARBA00003294"/>
    </source>
</evidence>
<feature type="active site" description="Proton donor/acceptor" evidence="12 14">
    <location>
        <position position="137"/>
    </location>
</feature>
<dbReference type="GO" id="GO:0009089">
    <property type="term" value="P:lysine biosynthetic process via diaminopimelate"/>
    <property type="evidence" value="ECO:0007669"/>
    <property type="project" value="UniProtKB-UniRule"/>
</dbReference>
<feature type="binding site" evidence="15">
    <location>
        <position position="205"/>
    </location>
    <ligand>
        <name>pyruvate</name>
        <dbReference type="ChEBI" id="CHEBI:15361"/>
    </ligand>
</feature>
<dbReference type="Pfam" id="PF00701">
    <property type="entry name" value="DHDPS"/>
    <property type="match status" value="1"/>
</dbReference>
<keyword evidence="7 12" id="KW-0220">Diaminopimelate biosynthesis</keyword>
<sequence>MLAQRLKGIIVPVIAPFAADHKLDAESFGSLVRSLLDQGAHGLVIHGTTGECPTVSWAEASRMVDIALEIRANRSIPILVGTGSNDTREAVRLTKRARSLGADGALVVTPYYNRPSAQGVLEHYRRVADVGLPIVAYHIPYRTGLELNPDELAAILEIGNVAGIKESSGGIRNFIELGGRTDKALLCGDDLYFFAALCSGASGGMLASANVGTNRFVKVYEAYASHRLAEAKETFDGLLPLIRLLFAEPNPAPLKWVLRQTGCIRSDAVRLPITPITEELRRRLEPLLSSNRNIL</sequence>
<evidence type="ECO:0000256" key="7">
    <source>
        <dbReference type="ARBA" id="ARBA00022915"/>
    </source>
</evidence>
<keyword evidence="6 12" id="KW-0028">Amino-acid biosynthesis</keyword>
<evidence type="ECO:0000256" key="5">
    <source>
        <dbReference type="ARBA" id="ARBA00022490"/>
    </source>
</evidence>
<comment type="caution">
    <text evidence="16">The sequence shown here is derived from an EMBL/GenBank/DDBJ whole genome shotgun (WGS) entry which is preliminary data.</text>
</comment>
<evidence type="ECO:0000313" key="17">
    <source>
        <dbReference type="Proteomes" id="UP000307943"/>
    </source>
</evidence>
<dbReference type="RefSeq" id="WP_139605047.1">
    <property type="nucleotide sequence ID" value="NZ_VDCQ01000042.1"/>
</dbReference>
<dbReference type="InterPro" id="IPR020625">
    <property type="entry name" value="Schiff_base-form_aldolases_AS"/>
</dbReference>
<dbReference type="InterPro" id="IPR005263">
    <property type="entry name" value="DapA"/>
</dbReference>
<dbReference type="GO" id="GO:0019877">
    <property type="term" value="P:diaminopimelate biosynthetic process"/>
    <property type="evidence" value="ECO:0007669"/>
    <property type="project" value="UniProtKB-UniRule"/>
</dbReference>
<organism evidence="16 17">
    <name type="scientific">Paenibacillus hemerocallicola</name>
    <dbReference type="NCBI Taxonomy" id="1172614"/>
    <lineage>
        <taxon>Bacteria</taxon>
        <taxon>Bacillati</taxon>
        <taxon>Bacillota</taxon>
        <taxon>Bacilli</taxon>
        <taxon>Bacillales</taxon>
        <taxon>Paenibacillaceae</taxon>
        <taxon>Paenibacillus</taxon>
    </lineage>
</organism>
<evidence type="ECO:0000256" key="8">
    <source>
        <dbReference type="ARBA" id="ARBA00023154"/>
    </source>
</evidence>
<comment type="function">
    <text evidence="1 12">Catalyzes the condensation of (S)-aspartate-beta-semialdehyde [(S)-ASA] and pyruvate to 4-hydroxy-tetrahydrodipicolinate (HTPA).</text>
</comment>
<keyword evidence="10 12" id="KW-0704">Schiff base</keyword>
<keyword evidence="5 12" id="KW-0963">Cytoplasm</keyword>
<comment type="subunit">
    <text evidence="12">Homotetramer; dimer of dimers.</text>
</comment>
<dbReference type="PANTHER" id="PTHR12128:SF66">
    <property type="entry name" value="4-HYDROXY-2-OXOGLUTARATE ALDOLASE, MITOCHONDRIAL"/>
    <property type="match status" value="1"/>
</dbReference>
<evidence type="ECO:0000256" key="11">
    <source>
        <dbReference type="ARBA" id="ARBA00047836"/>
    </source>
</evidence>
<dbReference type="InterPro" id="IPR013785">
    <property type="entry name" value="Aldolase_TIM"/>
</dbReference>
<dbReference type="EC" id="4.3.3.7" evidence="4 12"/>
<dbReference type="InterPro" id="IPR002220">
    <property type="entry name" value="DapA-like"/>
</dbReference>
<dbReference type="Proteomes" id="UP000307943">
    <property type="component" value="Unassembled WGS sequence"/>
</dbReference>
<dbReference type="SMART" id="SM01130">
    <property type="entry name" value="DHDPS"/>
    <property type="match status" value="1"/>
</dbReference>
<evidence type="ECO:0000256" key="6">
    <source>
        <dbReference type="ARBA" id="ARBA00022605"/>
    </source>
</evidence>
<accession>A0A5C4T340</accession>
<evidence type="ECO:0000256" key="4">
    <source>
        <dbReference type="ARBA" id="ARBA00012086"/>
    </source>
</evidence>
<keyword evidence="8 12" id="KW-0457">Lysine biosynthesis</keyword>
<feature type="site" description="Part of a proton relay during catalysis" evidence="12">
    <location>
        <position position="112"/>
    </location>
</feature>
<evidence type="ECO:0000256" key="12">
    <source>
        <dbReference type="HAMAP-Rule" id="MF_00418"/>
    </source>
</evidence>
<dbReference type="GO" id="GO:0005737">
    <property type="term" value="C:cytoplasm"/>
    <property type="evidence" value="ECO:0007669"/>
    <property type="project" value="UniProtKB-SubCell"/>
</dbReference>
<dbReference type="UniPathway" id="UPA00034">
    <property type="reaction ID" value="UER00017"/>
</dbReference>
<dbReference type="GO" id="GO:0008840">
    <property type="term" value="F:4-hydroxy-tetrahydrodipicolinate synthase activity"/>
    <property type="evidence" value="ECO:0007669"/>
    <property type="project" value="UniProtKB-UniRule"/>
</dbReference>
<comment type="caution">
    <text evidence="12">Was originally thought to be a dihydrodipicolinate synthase (DHDPS), catalyzing the condensation of (S)-aspartate-beta-semialdehyde [(S)-ASA] and pyruvate to dihydrodipicolinate (DHDP). However, it was shown in E.coli that the product of the enzymatic reaction is not dihydrodipicolinate but in fact (4S)-4-hydroxy-2,3,4,5-tetrahydro-(2S)-dipicolinic acid (HTPA), and that the consecutive dehydration reaction leading to DHDP is not spontaneous but catalyzed by DapB.</text>
</comment>
<feature type="active site" description="Schiff-base intermediate with substrate" evidence="12 14">
    <location>
        <position position="165"/>
    </location>
</feature>
<dbReference type="NCBIfam" id="TIGR00674">
    <property type="entry name" value="dapA"/>
    <property type="match status" value="1"/>
</dbReference>
<comment type="caution">
    <text evidence="12">Lacks conserved residue(s) required for the propagation of feature annotation.</text>
</comment>
<dbReference type="AlphaFoldDB" id="A0A5C4T340"/>
<dbReference type="EMBL" id="VDCQ01000042">
    <property type="protein sequence ID" value="TNJ63494.1"/>
    <property type="molecule type" value="Genomic_DNA"/>
</dbReference>
<dbReference type="PANTHER" id="PTHR12128">
    <property type="entry name" value="DIHYDRODIPICOLINATE SYNTHASE"/>
    <property type="match status" value="1"/>
</dbReference>
<comment type="similarity">
    <text evidence="3 12 13">Belongs to the DapA family.</text>
</comment>
<evidence type="ECO:0000256" key="3">
    <source>
        <dbReference type="ARBA" id="ARBA00007592"/>
    </source>
</evidence>
<dbReference type="PRINTS" id="PR00146">
    <property type="entry name" value="DHPICSNTHASE"/>
</dbReference>
<evidence type="ECO:0000256" key="9">
    <source>
        <dbReference type="ARBA" id="ARBA00023239"/>
    </source>
</evidence>
<dbReference type="CDD" id="cd00950">
    <property type="entry name" value="DHDPS"/>
    <property type="match status" value="1"/>
</dbReference>
<reference evidence="16 17" key="1">
    <citation type="submission" date="2019-05" db="EMBL/GenBank/DDBJ databases">
        <title>We sequenced the genome of Paenibacillus hemerocallicola KCTC 33185 for further insight into its adaptation and study the phylogeny of Paenibacillus.</title>
        <authorList>
            <person name="Narsing Rao M.P."/>
        </authorList>
    </citation>
    <scope>NUCLEOTIDE SEQUENCE [LARGE SCALE GENOMIC DNA]</scope>
    <source>
        <strain evidence="16 17">KCTC 33185</strain>
    </source>
</reference>
<feature type="site" description="Part of a proton relay during catalysis" evidence="12">
    <location>
        <position position="48"/>
    </location>
</feature>
<name>A0A5C4T340_9BACL</name>
<comment type="subcellular location">
    <subcellularLocation>
        <location evidence="12">Cytoplasm</location>
    </subcellularLocation>
</comment>
<dbReference type="OrthoDB" id="9782828at2"/>
<gene>
    <name evidence="12 16" type="primary">dapA</name>
    <name evidence="16" type="ORF">FE784_25290</name>
</gene>
<evidence type="ECO:0000313" key="16">
    <source>
        <dbReference type="EMBL" id="TNJ63494.1"/>
    </source>
</evidence>
<comment type="pathway">
    <text evidence="2 12">Amino-acid biosynthesis; L-lysine biosynthesis via DAP pathway; (S)-tetrahydrodipicolinate from L-aspartate: step 3/4.</text>
</comment>
<evidence type="ECO:0000256" key="10">
    <source>
        <dbReference type="ARBA" id="ARBA00023270"/>
    </source>
</evidence>
<dbReference type="PIRSF" id="PIRSF001365">
    <property type="entry name" value="DHDPS"/>
    <property type="match status" value="1"/>
</dbReference>
<dbReference type="HAMAP" id="MF_00418">
    <property type="entry name" value="DapA"/>
    <property type="match status" value="1"/>
</dbReference>
<comment type="catalytic activity">
    <reaction evidence="11 12">
        <text>L-aspartate 4-semialdehyde + pyruvate = (2S,4S)-4-hydroxy-2,3,4,5-tetrahydrodipicolinate + H2O + H(+)</text>
        <dbReference type="Rhea" id="RHEA:34171"/>
        <dbReference type="ChEBI" id="CHEBI:15361"/>
        <dbReference type="ChEBI" id="CHEBI:15377"/>
        <dbReference type="ChEBI" id="CHEBI:15378"/>
        <dbReference type="ChEBI" id="CHEBI:67139"/>
        <dbReference type="ChEBI" id="CHEBI:537519"/>
        <dbReference type="EC" id="4.3.3.7"/>
    </reaction>
</comment>
<dbReference type="SUPFAM" id="SSF51569">
    <property type="entry name" value="Aldolase"/>
    <property type="match status" value="1"/>
</dbReference>
<keyword evidence="17" id="KW-1185">Reference proteome</keyword>
<evidence type="ECO:0000256" key="14">
    <source>
        <dbReference type="PIRSR" id="PIRSR001365-1"/>
    </source>
</evidence>
<evidence type="ECO:0000256" key="13">
    <source>
        <dbReference type="PIRNR" id="PIRNR001365"/>
    </source>
</evidence>
<evidence type="ECO:0000256" key="2">
    <source>
        <dbReference type="ARBA" id="ARBA00005120"/>
    </source>
</evidence>
<evidence type="ECO:0000256" key="15">
    <source>
        <dbReference type="PIRSR" id="PIRSR001365-2"/>
    </source>
</evidence>
<protein>
    <recommendedName>
        <fullName evidence="4 12">4-hydroxy-tetrahydrodipicolinate synthase</fullName>
        <shortName evidence="12">HTPA synthase</shortName>
        <ecNumber evidence="4 12">4.3.3.7</ecNumber>
    </recommendedName>
</protein>
<dbReference type="PROSITE" id="PS00666">
    <property type="entry name" value="DHDPS_2"/>
    <property type="match status" value="1"/>
</dbReference>